<dbReference type="Pfam" id="PF13489">
    <property type="entry name" value="Methyltransf_23"/>
    <property type="match status" value="1"/>
</dbReference>
<dbReference type="GO" id="GO:0008168">
    <property type="term" value="F:methyltransferase activity"/>
    <property type="evidence" value="ECO:0007669"/>
    <property type="project" value="UniProtKB-KW"/>
</dbReference>
<dbReference type="Proteomes" id="UP000198795">
    <property type="component" value="Unassembled WGS sequence"/>
</dbReference>
<accession>A0A1H0UB94</accession>
<dbReference type="GO" id="GO:0032259">
    <property type="term" value="P:methylation"/>
    <property type="evidence" value="ECO:0007669"/>
    <property type="project" value="UniProtKB-KW"/>
</dbReference>
<dbReference type="CDD" id="cd02440">
    <property type="entry name" value="AdoMet_MTases"/>
    <property type="match status" value="1"/>
</dbReference>
<keyword evidence="1" id="KW-0489">Methyltransferase</keyword>
<gene>
    <name evidence="1" type="ORF">SAMN04488061_3553</name>
</gene>
<dbReference type="InterPro" id="IPR029063">
    <property type="entry name" value="SAM-dependent_MTases_sf"/>
</dbReference>
<evidence type="ECO:0000313" key="1">
    <source>
        <dbReference type="EMBL" id="SDP63268.1"/>
    </source>
</evidence>
<name>A0A1H0UB94_9HYPH</name>
<dbReference type="Gene3D" id="3.40.50.150">
    <property type="entry name" value="Vaccinia Virus protein VP39"/>
    <property type="match status" value="1"/>
</dbReference>
<dbReference type="EMBL" id="FNJC01000006">
    <property type="protein sequence ID" value="SDP63268.1"/>
    <property type="molecule type" value="Genomic_DNA"/>
</dbReference>
<comment type="caution">
    <text evidence="1">The sequence shown here is derived from an EMBL/GenBank/DDBJ whole genome shotgun (WGS) entry which is preliminary data.</text>
</comment>
<keyword evidence="2" id="KW-1185">Reference proteome</keyword>
<proteinExistence type="predicted"/>
<evidence type="ECO:0000313" key="2">
    <source>
        <dbReference type="Proteomes" id="UP000198795"/>
    </source>
</evidence>
<protein>
    <submittedName>
        <fullName evidence="1">Methyltransferase domain-containing protein</fullName>
    </submittedName>
</protein>
<dbReference type="SUPFAM" id="SSF53335">
    <property type="entry name" value="S-adenosyl-L-methionine-dependent methyltransferases"/>
    <property type="match status" value="1"/>
</dbReference>
<organism evidence="1 2">
    <name type="scientific">Filomicrobium insigne</name>
    <dbReference type="NCBI Taxonomy" id="418854"/>
    <lineage>
        <taxon>Bacteria</taxon>
        <taxon>Pseudomonadati</taxon>
        <taxon>Pseudomonadota</taxon>
        <taxon>Alphaproteobacteria</taxon>
        <taxon>Hyphomicrobiales</taxon>
        <taxon>Hyphomicrobiaceae</taxon>
        <taxon>Filomicrobium</taxon>
    </lineage>
</organism>
<sequence>MIDRSHSLDGSQVGVTDAFWYARRHGETVGAATTVLEAVSKCVRVQSAVDIGCGTGTWLAVAKQFGAAKVLGLDGPHVPVEHLDINYTEFQATDLTKPPENLGVFDLAICLEVAEHLPVSFSEELLDFLTSLSNTVVFSAAIPGQGGNGHVNERWQEFWVLRFQERGYHCYDFLRPLIWNRNDIPQWYCQNIFLFSRRDDLASIATKSGYFCLPASMRNVVHPKTFSHLVTRVDNPGIMRSVQLLRRAVLSRWKRSFASRTERAH</sequence>
<reference evidence="1 2" key="1">
    <citation type="submission" date="2016-10" db="EMBL/GenBank/DDBJ databases">
        <authorList>
            <person name="Varghese N."/>
            <person name="Submissions S."/>
        </authorList>
    </citation>
    <scope>NUCLEOTIDE SEQUENCE [LARGE SCALE GENOMIC DNA]</scope>
    <source>
        <strain evidence="1 2">CGMCC 1.6497</strain>
    </source>
</reference>
<keyword evidence="1" id="KW-0808">Transferase</keyword>